<evidence type="ECO:0000256" key="2">
    <source>
        <dbReference type="ARBA" id="ARBA00003444"/>
    </source>
</evidence>
<evidence type="ECO:0000256" key="5">
    <source>
        <dbReference type="ARBA" id="ARBA00022573"/>
    </source>
</evidence>
<dbReference type="UniPathway" id="UPA00148"/>
<comment type="catalytic activity">
    <reaction evidence="9">
        <text>O-phospho-L-threonine + H(+) = (R)-1-aminopropan-2-yl phosphate + CO2</text>
        <dbReference type="Rhea" id="RHEA:11492"/>
        <dbReference type="ChEBI" id="CHEBI:15378"/>
        <dbReference type="ChEBI" id="CHEBI:16526"/>
        <dbReference type="ChEBI" id="CHEBI:58563"/>
        <dbReference type="ChEBI" id="CHEBI:58675"/>
        <dbReference type="EC" id="4.1.1.81"/>
    </reaction>
</comment>
<comment type="cofactor">
    <cofactor evidence="1">
        <name>pyridoxal 5'-phosphate</name>
        <dbReference type="ChEBI" id="CHEBI:597326"/>
    </cofactor>
</comment>
<dbReference type="InterPro" id="IPR004838">
    <property type="entry name" value="NHTrfase_class1_PyrdxlP-BS"/>
</dbReference>
<dbReference type="InterPro" id="IPR015424">
    <property type="entry name" value="PyrdxlP-dep_Trfase"/>
</dbReference>
<dbReference type="OrthoDB" id="9813612at2"/>
<dbReference type="NCBIfam" id="TIGR01140">
    <property type="entry name" value="L_thr_O3P_dcar"/>
    <property type="match status" value="1"/>
</dbReference>
<keyword evidence="12" id="KW-1185">Reference proteome</keyword>
<dbReference type="InterPro" id="IPR004839">
    <property type="entry name" value="Aminotransferase_I/II_large"/>
</dbReference>
<accession>A0A1H3Q3J8</accession>
<dbReference type="EC" id="4.1.1.81" evidence="4"/>
<gene>
    <name evidence="11" type="ORF">SAMN05660462_01765</name>
</gene>
<dbReference type="InterPro" id="IPR015422">
    <property type="entry name" value="PyrdxlP-dep_Trfase_small"/>
</dbReference>
<dbReference type="AlphaFoldDB" id="A0A1H3Q3J8"/>
<keyword evidence="6" id="KW-0663">Pyridoxal phosphate</keyword>
<dbReference type="PANTHER" id="PTHR42885">
    <property type="entry name" value="HISTIDINOL-PHOSPHATE AMINOTRANSFERASE-RELATED"/>
    <property type="match status" value="1"/>
</dbReference>
<organism evidence="11 12">
    <name type="scientific">Proteiniborus ethanoligenes</name>
    <dbReference type="NCBI Taxonomy" id="415015"/>
    <lineage>
        <taxon>Bacteria</taxon>
        <taxon>Bacillati</taxon>
        <taxon>Bacillota</taxon>
        <taxon>Clostridia</taxon>
        <taxon>Eubacteriales</taxon>
        <taxon>Proteiniborus</taxon>
    </lineage>
</organism>
<evidence type="ECO:0000256" key="7">
    <source>
        <dbReference type="ARBA" id="ARBA00023239"/>
    </source>
</evidence>
<sequence length="351" mass="40470">MNKHGGYYGEDQNNVIDFSVNINPLGVSKNLVEALKKELEKMERYPEIDGISAKEILAKHLSTKSEKIILGNGATELIYLFARSINPKKVLIVQPTFTEYKKAFELVGSSIYSFVTKEEDNFTIHIGDLVAELDSLKPDVLVLCNPNNPTGTFTNMNDLIPVLNKLKEIGGYLFIDESFIDFTDEVPYLSLIYEYNIFILRSMTKIFAVPGLRLGYGVANEETISRLYHMKEPWTINSLALSSVPILLNDVEYTMKTKKWYEEEKKILFQELDKIKDIKVFYGKANFFLIKLLQKDSYSLKNYLLSKDVYIRTCDDFIGLSNEYIRVAVRNREENIKLVSEIREYFEKLSS</sequence>
<keyword evidence="7" id="KW-0456">Lyase</keyword>
<evidence type="ECO:0000256" key="1">
    <source>
        <dbReference type="ARBA" id="ARBA00001933"/>
    </source>
</evidence>
<dbReference type="InterPro" id="IPR005860">
    <property type="entry name" value="CobD"/>
</dbReference>
<evidence type="ECO:0000256" key="6">
    <source>
        <dbReference type="ARBA" id="ARBA00022898"/>
    </source>
</evidence>
<evidence type="ECO:0000256" key="4">
    <source>
        <dbReference type="ARBA" id="ARBA00012285"/>
    </source>
</evidence>
<protein>
    <recommendedName>
        <fullName evidence="4">threonine-phosphate decarboxylase</fullName>
        <ecNumber evidence="4">4.1.1.81</ecNumber>
    </recommendedName>
    <alternativeName>
        <fullName evidence="8">L-threonine-O-3-phosphate decarboxylase</fullName>
    </alternativeName>
</protein>
<dbReference type="RefSeq" id="WP_091730015.1">
    <property type="nucleotide sequence ID" value="NZ_FNQE01000018.1"/>
</dbReference>
<evidence type="ECO:0000313" key="11">
    <source>
        <dbReference type="EMBL" id="SDZ07820.1"/>
    </source>
</evidence>
<dbReference type="Pfam" id="PF00155">
    <property type="entry name" value="Aminotran_1_2"/>
    <property type="match status" value="1"/>
</dbReference>
<reference evidence="11 12" key="1">
    <citation type="submission" date="2016-10" db="EMBL/GenBank/DDBJ databases">
        <authorList>
            <person name="de Groot N.N."/>
        </authorList>
    </citation>
    <scope>NUCLEOTIDE SEQUENCE [LARGE SCALE GENOMIC DNA]</scope>
    <source>
        <strain evidence="11 12">DSM 21650</strain>
    </source>
</reference>
<evidence type="ECO:0000313" key="12">
    <source>
        <dbReference type="Proteomes" id="UP000198625"/>
    </source>
</evidence>
<dbReference type="GO" id="GO:0048472">
    <property type="term" value="F:threonine-phosphate decarboxylase activity"/>
    <property type="evidence" value="ECO:0007669"/>
    <property type="project" value="UniProtKB-EC"/>
</dbReference>
<dbReference type="GO" id="GO:0009236">
    <property type="term" value="P:cobalamin biosynthetic process"/>
    <property type="evidence" value="ECO:0007669"/>
    <property type="project" value="UniProtKB-UniPathway"/>
</dbReference>
<dbReference type="STRING" id="415015.SAMN05660462_01765"/>
<keyword evidence="5" id="KW-0169">Cobalamin biosynthesis</keyword>
<dbReference type="EMBL" id="FNQE01000018">
    <property type="protein sequence ID" value="SDZ07820.1"/>
    <property type="molecule type" value="Genomic_DNA"/>
</dbReference>
<dbReference type="PANTHER" id="PTHR42885:SF1">
    <property type="entry name" value="THREONINE-PHOSPHATE DECARBOXYLASE"/>
    <property type="match status" value="1"/>
</dbReference>
<name>A0A1H3Q3J8_9FIRM</name>
<dbReference type="PROSITE" id="PS00105">
    <property type="entry name" value="AA_TRANSFER_CLASS_1"/>
    <property type="match status" value="1"/>
</dbReference>
<evidence type="ECO:0000256" key="9">
    <source>
        <dbReference type="ARBA" id="ARBA00048531"/>
    </source>
</evidence>
<evidence type="ECO:0000259" key="10">
    <source>
        <dbReference type="Pfam" id="PF00155"/>
    </source>
</evidence>
<dbReference type="SUPFAM" id="SSF53383">
    <property type="entry name" value="PLP-dependent transferases"/>
    <property type="match status" value="1"/>
</dbReference>
<dbReference type="InterPro" id="IPR015421">
    <property type="entry name" value="PyrdxlP-dep_Trfase_major"/>
</dbReference>
<dbReference type="GO" id="GO:0030170">
    <property type="term" value="F:pyridoxal phosphate binding"/>
    <property type="evidence" value="ECO:0007669"/>
    <property type="project" value="InterPro"/>
</dbReference>
<proteinExistence type="predicted"/>
<comment type="pathway">
    <text evidence="3">Cofactor biosynthesis; adenosylcobalamin biosynthesis.</text>
</comment>
<feature type="domain" description="Aminotransferase class I/classII large" evidence="10">
    <location>
        <begin position="14"/>
        <end position="340"/>
    </location>
</feature>
<evidence type="ECO:0000256" key="8">
    <source>
        <dbReference type="ARBA" id="ARBA00029996"/>
    </source>
</evidence>
<dbReference type="Proteomes" id="UP000198625">
    <property type="component" value="Unassembled WGS sequence"/>
</dbReference>
<dbReference type="Gene3D" id="3.40.640.10">
    <property type="entry name" value="Type I PLP-dependent aspartate aminotransferase-like (Major domain)"/>
    <property type="match status" value="1"/>
</dbReference>
<evidence type="ECO:0000256" key="3">
    <source>
        <dbReference type="ARBA" id="ARBA00004953"/>
    </source>
</evidence>
<comment type="function">
    <text evidence="2">Decarboxylates L-threonine-O-3-phosphate to yield (R)-1-amino-2-propanol O-2-phosphate, the precursor for the linkage between the nucleotide loop and the corrin ring in cobalamin.</text>
</comment>
<dbReference type="Gene3D" id="3.90.1150.10">
    <property type="entry name" value="Aspartate Aminotransferase, domain 1"/>
    <property type="match status" value="1"/>
</dbReference>
<dbReference type="CDD" id="cd00609">
    <property type="entry name" value="AAT_like"/>
    <property type="match status" value="1"/>
</dbReference>